<organism evidence="2 3">
    <name type="scientific">Aplysia californica</name>
    <name type="common">California sea hare</name>
    <dbReference type="NCBI Taxonomy" id="6500"/>
    <lineage>
        <taxon>Eukaryota</taxon>
        <taxon>Metazoa</taxon>
        <taxon>Spiralia</taxon>
        <taxon>Lophotrochozoa</taxon>
        <taxon>Mollusca</taxon>
        <taxon>Gastropoda</taxon>
        <taxon>Heterobranchia</taxon>
        <taxon>Euthyneura</taxon>
        <taxon>Tectipleura</taxon>
        <taxon>Aplysiida</taxon>
        <taxon>Aplysioidea</taxon>
        <taxon>Aplysiidae</taxon>
        <taxon>Aplysia</taxon>
    </lineage>
</organism>
<accession>A0ABM0K7H1</accession>
<sequence length="224" mass="23559">MALKPVLKTKVDELFLRWLSDPDVQISLRGSLQQIGKGESVCGSGHQSSSFGVRGSSQRAGNALLSPGSPKLPSPRSPRRPLQTKKHNQDSNRPAIAVSSKEKEISNHVGQGGTPSPHSATSPAGLASQPSGDVIKPAPPPGVRDTNSSKYSGDDIRGLQPSAHDASSPSNRKQVARDADFQQPLQPHPRLQDAAADGKTGGGGGKLTPADVRENKENKPKKRA</sequence>
<feature type="non-terminal residue" evidence="3">
    <location>
        <position position="224"/>
    </location>
</feature>
<evidence type="ECO:0000313" key="2">
    <source>
        <dbReference type="Proteomes" id="UP000694888"/>
    </source>
</evidence>
<name>A0ABM0K7H1_APLCA</name>
<protein>
    <submittedName>
        <fullName evidence="3">Uncharacterized protein LOC101850289</fullName>
    </submittedName>
</protein>
<feature type="compositionally biased region" description="Polar residues" evidence="1">
    <location>
        <begin position="45"/>
        <end position="60"/>
    </location>
</feature>
<reference evidence="3" key="1">
    <citation type="submission" date="2025-08" db="UniProtKB">
        <authorList>
            <consortium name="RefSeq"/>
        </authorList>
    </citation>
    <scope>IDENTIFICATION</scope>
</reference>
<keyword evidence="2" id="KW-1185">Reference proteome</keyword>
<dbReference type="Proteomes" id="UP000694888">
    <property type="component" value="Unplaced"/>
</dbReference>
<gene>
    <name evidence="3" type="primary">LOC101850289</name>
</gene>
<proteinExistence type="predicted"/>
<dbReference type="RefSeq" id="XP_005110577.2">
    <property type="nucleotide sequence ID" value="XM_005110520.3"/>
</dbReference>
<evidence type="ECO:0000313" key="3">
    <source>
        <dbReference type="RefSeq" id="XP_005110577.2"/>
    </source>
</evidence>
<feature type="region of interest" description="Disordered" evidence="1">
    <location>
        <begin position="36"/>
        <end position="224"/>
    </location>
</feature>
<evidence type="ECO:0000256" key="1">
    <source>
        <dbReference type="SAM" id="MobiDB-lite"/>
    </source>
</evidence>
<feature type="compositionally biased region" description="Basic residues" evidence="1">
    <location>
        <begin position="77"/>
        <end position="86"/>
    </location>
</feature>
<dbReference type="GeneID" id="101850289"/>